<reference evidence="2 3" key="1">
    <citation type="submission" date="2018-10" db="EMBL/GenBank/DDBJ databases">
        <title>Isolation, diversity and antifungal activity of actinobacteria from wheat.</title>
        <authorList>
            <person name="Han C."/>
        </authorList>
    </citation>
    <scope>NUCLEOTIDE SEQUENCE [LARGE SCALE GENOMIC DNA]</scope>
    <source>
        <strain evidence="2 3">NEAU-YY56</strain>
    </source>
</reference>
<keyword evidence="1" id="KW-0812">Transmembrane</keyword>
<feature type="transmembrane region" description="Helical" evidence="1">
    <location>
        <begin position="328"/>
        <end position="346"/>
    </location>
</feature>
<dbReference type="RefSeq" id="WP_122148790.1">
    <property type="nucleotide sequence ID" value="NZ_RFFI01000030.1"/>
</dbReference>
<keyword evidence="3" id="KW-1185">Reference proteome</keyword>
<organism evidence="2 3">
    <name type="scientific">Cellulomonas triticagri</name>
    <dbReference type="NCBI Taxonomy" id="2483352"/>
    <lineage>
        <taxon>Bacteria</taxon>
        <taxon>Bacillati</taxon>
        <taxon>Actinomycetota</taxon>
        <taxon>Actinomycetes</taxon>
        <taxon>Micrococcales</taxon>
        <taxon>Cellulomonadaceae</taxon>
        <taxon>Cellulomonas</taxon>
    </lineage>
</organism>
<sequence length="358" mass="36099">MRRARVVVLDEALRDLLARWLLTTLVVVVAAAAGASTVLLVASDVDRVREVWDAQVAEGRFVHEVTGAQGAGVDAASCAAVGAWQGVRAAGGRTATTPVRLVTAPASRYDVAAVTPGYVAVVWPGTAAPLAGEVLVGPHAAGSTGLRPGDVAVWAETSGVAGSARVAVVPADGTPRDPTADRQLLTVVPATGTVDRCLVDVDPDHAAAVLPALSSWFDGVAGSPRPVVDLTRAVDPQSALAARASGPWWALAAGLAVATAAACWSARRADLALLRLLGADSGVLTLRLAAESVVLVLGPALAGVAAGVVVAAPALGHAVVRDLVLLDVTRLLAVLAVLPLLGLALVGRGSVFRVLKES</sequence>
<keyword evidence="1" id="KW-1133">Transmembrane helix</keyword>
<evidence type="ECO:0000313" key="3">
    <source>
        <dbReference type="Proteomes" id="UP000269289"/>
    </source>
</evidence>
<evidence type="ECO:0000256" key="1">
    <source>
        <dbReference type="SAM" id="Phobius"/>
    </source>
</evidence>
<feature type="transmembrane region" description="Helical" evidence="1">
    <location>
        <begin position="20"/>
        <end position="42"/>
    </location>
</feature>
<protein>
    <recommendedName>
        <fullName evidence="4">FtsX-like permease family protein</fullName>
    </recommendedName>
</protein>
<name>A0A3M2JKQ7_9CELL</name>
<dbReference type="OrthoDB" id="5105108at2"/>
<dbReference type="AlphaFoldDB" id="A0A3M2JKQ7"/>
<proteinExistence type="predicted"/>
<evidence type="ECO:0008006" key="4">
    <source>
        <dbReference type="Google" id="ProtNLM"/>
    </source>
</evidence>
<dbReference type="EMBL" id="RFFI01000030">
    <property type="protein sequence ID" value="RMI12741.1"/>
    <property type="molecule type" value="Genomic_DNA"/>
</dbReference>
<feature type="transmembrane region" description="Helical" evidence="1">
    <location>
        <begin position="288"/>
        <end position="316"/>
    </location>
</feature>
<keyword evidence="1" id="KW-0472">Membrane</keyword>
<dbReference type="Proteomes" id="UP000269289">
    <property type="component" value="Unassembled WGS sequence"/>
</dbReference>
<comment type="caution">
    <text evidence="2">The sequence shown here is derived from an EMBL/GenBank/DDBJ whole genome shotgun (WGS) entry which is preliminary data.</text>
</comment>
<accession>A0A3M2JKQ7</accession>
<evidence type="ECO:0000313" key="2">
    <source>
        <dbReference type="EMBL" id="RMI12741.1"/>
    </source>
</evidence>
<gene>
    <name evidence="2" type="ORF">EBM89_07305</name>
</gene>